<evidence type="ECO:0000313" key="10">
    <source>
        <dbReference type="Proteomes" id="UP001205601"/>
    </source>
</evidence>
<comment type="caution">
    <text evidence="9">The sequence shown here is derived from an EMBL/GenBank/DDBJ whole genome shotgun (WGS) entry which is preliminary data.</text>
</comment>
<comment type="function">
    <text evidence="7">Possible subunit of a heme lyase.</text>
</comment>
<keyword evidence="2 7" id="KW-0349">Heme</keyword>
<keyword evidence="5" id="KW-0201">Cytochrome c-type biogenesis</keyword>
<keyword evidence="7" id="KW-1133">Transmembrane helix</keyword>
<feature type="chain" id="PRO_5045009791" description="Cytochrome c-type biogenesis protein" evidence="7">
    <location>
        <begin position="21"/>
        <end position="160"/>
    </location>
</feature>
<dbReference type="EMBL" id="JAOCQF010000001">
    <property type="protein sequence ID" value="MCT8328440.1"/>
    <property type="molecule type" value="Genomic_DNA"/>
</dbReference>
<evidence type="ECO:0000256" key="5">
    <source>
        <dbReference type="ARBA" id="ARBA00022748"/>
    </source>
</evidence>
<evidence type="ECO:0000256" key="1">
    <source>
        <dbReference type="ARBA" id="ARBA00010342"/>
    </source>
</evidence>
<protein>
    <recommendedName>
        <fullName evidence="7">Cytochrome c-type biogenesis protein</fullName>
    </recommendedName>
</protein>
<dbReference type="InterPro" id="IPR051263">
    <property type="entry name" value="C-type_cytochrome_biogenesis"/>
</dbReference>
<dbReference type="PANTHER" id="PTHR47870">
    <property type="entry name" value="CYTOCHROME C-TYPE BIOGENESIS PROTEIN CCMH"/>
    <property type="match status" value="1"/>
</dbReference>
<dbReference type="InterPro" id="IPR005616">
    <property type="entry name" value="CcmH/CycL/Ccl2/NrfF_N"/>
</dbReference>
<dbReference type="Pfam" id="PF03918">
    <property type="entry name" value="CcmH"/>
    <property type="match status" value="1"/>
</dbReference>
<evidence type="ECO:0000256" key="3">
    <source>
        <dbReference type="ARBA" id="ARBA00022723"/>
    </source>
</evidence>
<comment type="similarity">
    <text evidence="1 7">Belongs to the CcmH/CycL/Ccl2/NrfF family.</text>
</comment>
<evidence type="ECO:0000259" key="8">
    <source>
        <dbReference type="Pfam" id="PF03918"/>
    </source>
</evidence>
<feature type="transmembrane region" description="Helical" evidence="7">
    <location>
        <begin position="110"/>
        <end position="131"/>
    </location>
</feature>
<dbReference type="Gene3D" id="1.10.8.640">
    <property type="entry name" value="Cytochrome C biogenesis protein"/>
    <property type="match status" value="1"/>
</dbReference>
<dbReference type="Proteomes" id="UP001205601">
    <property type="component" value="Unassembled WGS sequence"/>
</dbReference>
<accession>A0ABT2NI86</accession>
<feature type="domain" description="CcmH/CycL/Ccl2/NrfF N-terminal" evidence="8">
    <location>
        <begin position="16"/>
        <end position="154"/>
    </location>
</feature>
<proteinExistence type="inferred from homology"/>
<dbReference type="InterPro" id="IPR038297">
    <property type="entry name" value="CcmH/CycL/NrfF/Ccl2_sf"/>
</dbReference>
<evidence type="ECO:0000256" key="2">
    <source>
        <dbReference type="ARBA" id="ARBA00022617"/>
    </source>
</evidence>
<dbReference type="PANTHER" id="PTHR47870:SF1">
    <property type="entry name" value="CYTOCHROME C-TYPE BIOGENESIS PROTEIN CCMH"/>
    <property type="match status" value="1"/>
</dbReference>
<organism evidence="9 10">
    <name type="scientific">Albidovulum sediminis</name>
    <dbReference type="NCBI Taxonomy" id="3066345"/>
    <lineage>
        <taxon>Bacteria</taxon>
        <taxon>Pseudomonadati</taxon>
        <taxon>Pseudomonadota</taxon>
        <taxon>Alphaproteobacteria</taxon>
        <taxon>Rhodobacterales</taxon>
        <taxon>Paracoccaceae</taxon>
        <taxon>Albidovulum</taxon>
    </lineage>
</organism>
<gene>
    <name evidence="9" type="ORF">N5I32_02825</name>
</gene>
<evidence type="ECO:0000256" key="6">
    <source>
        <dbReference type="ARBA" id="ARBA00023004"/>
    </source>
</evidence>
<keyword evidence="4 7" id="KW-0732">Signal</keyword>
<dbReference type="RefSeq" id="WP_261493872.1">
    <property type="nucleotide sequence ID" value="NZ_JAOCQF010000001.1"/>
</dbReference>
<keyword evidence="3 7" id="KW-0479">Metal-binding</keyword>
<evidence type="ECO:0000313" key="9">
    <source>
        <dbReference type="EMBL" id="MCT8328440.1"/>
    </source>
</evidence>
<feature type="signal peptide" evidence="7">
    <location>
        <begin position="1"/>
        <end position="20"/>
    </location>
</feature>
<reference evidence="10" key="1">
    <citation type="submission" date="2023-07" db="EMBL/GenBank/DDBJ databases">
        <title>Defluviimonas sediminis sp. nov., isolated from mangrove sediment.</title>
        <authorList>
            <person name="Liu L."/>
            <person name="Li J."/>
            <person name="Huang Y."/>
            <person name="Pan J."/>
            <person name="Li M."/>
        </authorList>
    </citation>
    <scope>NUCLEOTIDE SEQUENCE [LARGE SCALE GENOMIC DNA]</scope>
    <source>
        <strain evidence="10">FT324</strain>
    </source>
</reference>
<evidence type="ECO:0000256" key="7">
    <source>
        <dbReference type="RuleBase" id="RU364112"/>
    </source>
</evidence>
<keyword evidence="7" id="KW-0812">Transmembrane</keyword>
<sequence length="160" mass="17662">MRAWLGCLALLLVLALPALAPLPVHAVLPDEVLADPALEARARALSRDLRCVVCRNQSIDDSNAAIARDMRVILRERLVAGDSDAEAVAFLVDRFGTYVLLNPPVRPLTWLLWSGPVLFLMLTVFGFARLWRRRAPAPAPEMSEADRALATALLDEGRER</sequence>
<dbReference type="CDD" id="cd16378">
    <property type="entry name" value="CcmH_N"/>
    <property type="match status" value="1"/>
</dbReference>
<evidence type="ECO:0000256" key="4">
    <source>
        <dbReference type="ARBA" id="ARBA00022729"/>
    </source>
</evidence>
<name>A0ABT2NI86_9RHOB</name>
<keyword evidence="7" id="KW-0472">Membrane</keyword>
<keyword evidence="6 7" id="KW-0408">Iron</keyword>
<keyword evidence="10" id="KW-1185">Reference proteome</keyword>